<organism evidence="4 6">
    <name type="scientific">Candidatus Chlorohelix allophototropha</name>
    <dbReference type="NCBI Taxonomy" id="3003348"/>
    <lineage>
        <taxon>Bacteria</taxon>
        <taxon>Bacillati</taxon>
        <taxon>Chloroflexota</taxon>
        <taxon>Chloroflexia</taxon>
        <taxon>Candidatus Chloroheliales</taxon>
        <taxon>Candidatus Chloroheliaceae</taxon>
        <taxon>Candidatus Chlorohelix</taxon>
    </lineage>
</organism>
<evidence type="ECO:0000313" key="7">
    <source>
        <dbReference type="Proteomes" id="UP001431572"/>
    </source>
</evidence>
<reference evidence="4 6" key="1">
    <citation type="submission" date="2020-06" db="EMBL/GenBank/DDBJ databases">
        <title>Anoxygenic phototrophic Chloroflexota member uses a Type I reaction center.</title>
        <authorList>
            <person name="Tsuji J.M."/>
            <person name="Shaw N.A."/>
            <person name="Nagashima S."/>
            <person name="Venkiteswaran J."/>
            <person name="Schiff S.L."/>
            <person name="Hanada S."/>
            <person name="Tank M."/>
            <person name="Neufeld J.D."/>
        </authorList>
    </citation>
    <scope>NUCLEOTIDE SEQUENCE [LARGE SCALE GENOMIC DNA]</scope>
    <source>
        <strain evidence="4">L227-S17</strain>
    </source>
</reference>
<evidence type="ECO:0000313" key="6">
    <source>
        <dbReference type="Proteomes" id="UP000521676"/>
    </source>
</evidence>
<proteinExistence type="predicted"/>
<dbReference type="EMBL" id="JACATZ010000001">
    <property type="protein sequence ID" value="NWJ44660.1"/>
    <property type="molecule type" value="Genomic_DNA"/>
</dbReference>
<feature type="domain" description="Fibronectin type-III" evidence="3">
    <location>
        <begin position="754"/>
        <end position="858"/>
    </location>
</feature>
<feature type="domain" description="Fibronectin type-III" evidence="3">
    <location>
        <begin position="467"/>
        <end position="562"/>
    </location>
</feature>
<dbReference type="Gene3D" id="2.60.40.10">
    <property type="entry name" value="Immunoglobulins"/>
    <property type="match status" value="4"/>
</dbReference>
<feature type="domain" description="Fibronectin type-III" evidence="3">
    <location>
        <begin position="658"/>
        <end position="753"/>
    </location>
</feature>
<keyword evidence="7" id="KW-1185">Reference proteome</keyword>
<keyword evidence="1" id="KW-0677">Repeat</keyword>
<sequence length="984" mass="103799">MVRTESPRLSRRTLLIGGIAFLLIAFLGFLTFFSTSNQTHAAVTWTPQPQVPTNGLMATLDFPQTLINPVTGHTVVLGFFSSDNPNSNPISFSATGGVFFFSSHDNYSSYVEVNSWPNGGVSYPNFSGAFDRRGDLHIVYSRSNRLYYVKYNWNGSSYVEAPSSRIQIMNNVCGALICEYVSLTTSLYPNAPDKLYLAYSAKTGKNYGDTWRIDVTETSALSPNWGNDPINNGNSGVGVSPTDTTFFRYPNMVADKDGNLFLAYRCGEDYSVTSTGTKFPCHKTIARIGGAWGPIYSYNLESLSPWPGIGVDNKGNAFVFAGKTCVSMIKYDKTTGWSGSAGNTVNPINNPTRSCVTGTLNVVNPNNYDNLIKYYSAVSTGDGSVYVAFQVNVRGVFYLYTSDSGVTFGPGDVNSSVADSSTNIDRASIGWYNNQLTIAGKKVTTSGGFRFYISRVTGAGGGYFDAAPSNLTFSNVTNSSLTLSWQNNSPNATSIKVERRPYPAGGTWTSVTGSPFTGNTKTSFDDTSLSEGTGYEYQVTALGAPAGDLVSSSAHQFTVLNAPSNLQPVTSTASSITVGWTDNSTHNTGYIVERSTLTSPPVFSQIGPSQSDVTSYPDSALAGGCCFLYRVKAYETAPSSTEGTIYSDYSNIVYSEIAPTAPNNVIAASRGSSQELVQWTDNSTFEDGYRIIFQIGASPVLTFSVGPLAGTGATDSFLATGLAANTNYNIQIQGFSSGNGTASGSVAATTAFAPPTAVNFTSVTGTTLTVNWTAPSGSPSSYVVERMQVGVSSGWAEVSNPASRPTTTTFSDTGLTAGKLYLYRVKAINSSLVRASAPTSDGASDPSPQAGVLTTPGATPWVVSVGTDDGTGNTANTLSWAIAQANGSATNKIITFSVTKVTITSPTAAFATVNQGTTIVGSCSTGPGVELDGNGVLLPGSMQLDGLKLNGVTLFGLYVHHFTGREIVANAGRDVMTCVKTGKS</sequence>
<dbReference type="PANTHER" id="PTHR46708">
    <property type="entry name" value="TENASCIN"/>
    <property type="match status" value="1"/>
</dbReference>
<protein>
    <submittedName>
        <fullName evidence="4">Fibronectin type III domain-containing protein</fullName>
    </submittedName>
</protein>
<dbReference type="SUPFAM" id="SSF49265">
    <property type="entry name" value="Fibronectin type III"/>
    <property type="match status" value="2"/>
</dbReference>
<dbReference type="InterPro" id="IPR003961">
    <property type="entry name" value="FN3_dom"/>
</dbReference>
<dbReference type="EMBL" id="CP128399">
    <property type="protein sequence ID" value="WJW66549.1"/>
    <property type="molecule type" value="Genomic_DNA"/>
</dbReference>
<dbReference type="InterPro" id="IPR013783">
    <property type="entry name" value="Ig-like_fold"/>
</dbReference>
<dbReference type="AlphaFoldDB" id="A0A8T7LZ54"/>
<evidence type="ECO:0000313" key="4">
    <source>
        <dbReference type="EMBL" id="NWJ44660.1"/>
    </source>
</evidence>
<dbReference type="InterPro" id="IPR036116">
    <property type="entry name" value="FN3_sf"/>
</dbReference>
<evidence type="ECO:0000313" key="5">
    <source>
        <dbReference type="EMBL" id="WJW66549.1"/>
    </source>
</evidence>
<feature type="region of interest" description="Disordered" evidence="2">
    <location>
        <begin position="836"/>
        <end position="857"/>
    </location>
</feature>
<reference evidence="5" key="2">
    <citation type="journal article" date="2024" name="Nature">
        <title>Anoxygenic phototroph of the Chloroflexota uses a type I reaction centre.</title>
        <authorList>
            <person name="Tsuji J.M."/>
            <person name="Shaw N.A."/>
            <person name="Nagashima S."/>
            <person name="Venkiteswaran J.J."/>
            <person name="Schiff S.L."/>
            <person name="Watanabe T."/>
            <person name="Fukui M."/>
            <person name="Hanada S."/>
            <person name="Tank M."/>
            <person name="Neufeld J.D."/>
        </authorList>
    </citation>
    <scope>NUCLEOTIDE SEQUENCE</scope>
    <source>
        <strain evidence="5">L227-S17</strain>
    </source>
</reference>
<dbReference type="Pfam" id="PF00041">
    <property type="entry name" value="fn3"/>
    <property type="match status" value="2"/>
</dbReference>
<accession>A0A8T7LZ54</accession>
<dbReference type="Proteomes" id="UP001431572">
    <property type="component" value="Chromosome 1"/>
</dbReference>
<evidence type="ECO:0000259" key="3">
    <source>
        <dbReference type="PROSITE" id="PS50853"/>
    </source>
</evidence>
<dbReference type="InterPro" id="IPR050991">
    <property type="entry name" value="ECM_Regulatory_Proteins"/>
</dbReference>
<name>A0A8T7LZ54_9CHLR</name>
<evidence type="ECO:0000256" key="2">
    <source>
        <dbReference type="SAM" id="MobiDB-lite"/>
    </source>
</evidence>
<gene>
    <name evidence="4" type="ORF">HXX08_02160</name>
    <name evidence="5" type="ORF">OZ401_002352</name>
</gene>
<dbReference type="PROSITE" id="PS50853">
    <property type="entry name" value="FN3"/>
    <property type="match status" value="3"/>
</dbReference>
<dbReference type="PANTHER" id="PTHR46708:SF2">
    <property type="entry name" value="FIBRONECTIN TYPE-III DOMAIN-CONTAINING PROTEIN"/>
    <property type="match status" value="1"/>
</dbReference>
<evidence type="ECO:0000256" key="1">
    <source>
        <dbReference type="ARBA" id="ARBA00022737"/>
    </source>
</evidence>
<dbReference type="Proteomes" id="UP000521676">
    <property type="component" value="Unassembled WGS sequence"/>
</dbReference>
<dbReference type="RefSeq" id="WP_341468438.1">
    <property type="nucleotide sequence ID" value="NZ_CP128399.1"/>
</dbReference>
<dbReference type="CDD" id="cd00063">
    <property type="entry name" value="FN3"/>
    <property type="match status" value="3"/>
</dbReference>
<dbReference type="SMART" id="SM00060">
    <property type="entry name" value="FN3"/>
    <property type="match status" value="4"/>
</dbReference>